<evidence type="ECO:0000313" key="3">
    <source>
        <dbReference type="Proteomes" id="UP000448943"/>
    </source>
</evidence>
<feature type="domain" description="MobA-like NTP transferase" evidence="1">
    <location>
        <begin position="8"/>
        <end position="173"/>
    </location>
</feature>
<dbReference type="SUPFAM" id="SSF53448">
    <property type="entry name" value="Nucleotide-diphospho-sugar transferases"/>
    <property type="match status" value="1"/>
</dbReference>
<dbReference type="InterPro" id="IPR029044">
    <property type="entry name" value="Nucleotide-diphossugar_trans"/>
</dbReference>
<dbReference type="Pfam" id="PF12804">
    <property type="entry name" value="NTP_transf_3"/>
    <property type="match status" value="1"/>
</dbReference>
<evidence type="ECO:0000313" key="2">
    <source>
        <dbReference type="EMBL" id="NBI29158.1"/>
    </source>
</evidence>
<dbReference type="GO" id="GO:0016779">
    <property type="term" value="F:nucleotidyltransferase activity"/>
    <property type="evidence" value="ECO:0007669"/>
    <property type="project" value="UniProtKB-ARBA"/>
</dbReference>
<dbReference type="CDD" id="cd04182">
    <property type="entry name" value="GT_2_like_f"/>
    <property type="match status" value="1"/>
</dbReference>
<dbReference type="Proteomes" id="UP000448943">
    <property type="component" value="Unassembled WGS sequence"/>
</dbReference>
<proteinExistence type="predicted"/>
<keyword evidence="3" id="KW-1185">Reference proteome</keyword>
<accession>A0A6N9Q2Y2</accession>
<sequence>MMSDPIIGVLLAAGKSKRMGNNKLKLPLGEQTLGNITLKEAIKSSLDHLVVVTNKQDHLQWISPFLLSPLLRDKWTQQTCKSAIKGQAYSIKCGVKKAMQLQAKSIMILLADQPFISKDIINKLIERYLHNENAYFIAASFLNRIRPPILFSHQMFPILMQLEGDIGARYILGNEKWQEKGIIVPFEDPIPFLDVDTREDYEFAKNVWKSLKMTKC</sequence>
<gene>
    <name evidence="2" type="ORF">ERL59_09315</name>
</gene>
<dbReference type="EMBL" id="SIJB01000022">
    <property type="protein sequence ID" value="NBI29158.1"/>
    <property type="molecule type" value="Genomic_DNA"/>
</dbReference>
<name>A0A6N9Q2Y2_9BACL</name>
<dbReference type="Gene3D" id="3.90.550.10">
    <property type="entry name" value="Spore Coat Polysaccharide Biosynthesis Protein SpsA, Chain A"/>
    <property type="match status" value="1"/>
</dbReference>
<reference evidence="2 3" key="1">
    <citation type="submission" date="2019-01" db="EMBL/GenBank/DDBJ databases">
        <title>Chengkuizengella sp. nov., isolated from deep-sea sediment of East Pacific Ocean.</title>
        <authorList>
            <person name="Yang J."/>
            <person name="Lai Q."/>
            <person name="Shao Z."/>
        </authorList>
    </citation>
    <scope>NUCLEOTIDE SEQUENCE [LARGE SCALE GENOMIC DNA]</scope>
    <source>
        <strain evidence="2 3">YPA3-1-1</strain>
    </source>
</reference>
<organism evidence="2 3">
    <name type="scientific">Chengkuizengella marina</name>
    <dbReference type="NCBI Taxonomy" id="2507566"/>
    <lineage>
        <taxon>Bacteria</taxon>
        <taxon>Bacillati</taxon>
        <taxon>Bacillota</taxon>
        <taxon>Bacilli</taxon>
        <taxon>Bacillales</taxon>
        <taxon>Paenibacillaceae</taxon>
        <taxon>Chengkuizengella</taxon>
    </lineage>
</organism>
<dbReference type="PANTHER" id="PTHR43777:SF1">
    <property type="entry name" value="MOLYBDENUM COFACTOR CYTIDYLYLTRANSFERASE"/>
    <property type="match status" value="1"/>
</dbReference>
<dbReference type="AlphaFoldDB" id="A0A6N9Q2Y2"/>
<dbReference type="InterPro" id="IPR025877">
    <property type="entry name" value="MobA-like_NTP_Trfase"/>
</dbReference>
<dbReference type="PANTHER" id="PTHR43777">
    <property type="entry name" value="MOLYBDENUM COFACTOR CYTIDYLYLTRANSFERASE"/>
    <property type="match status" value="1"/>
</dbReference>
<protein>
    <submittedName>
        <fullName evidence="2">Xanthine dehydrogenase</fullName>
    </submittedName>
</protein>
<evidence type="ECO:0000259" key="1">
    <source>
        <dbReference type="Pfam" id="PF12804"/>
    </source>
</evidence>
<comment type="caution">
    <text evidence="2">The sequence shown here is derived from an EMBL/GenBank/DDBJ whole genome shotgun (WGS) entry which is preliminary data.</text>
</comment>